<dbReference type="FunFam" id="3.40.50.300:FF:000142">
    <property type="entry name" value="Midasin"/>
    <property type="match status" value="1"/>
</dbReference>
<dbReference type="InterPro" id="IPR003593">
    <property type="entry name" value="AAA+_ATPase"/>
</dbReference>
<dbReference type="PANTHER" id="PTHR48103:SF2">
    <property type="entry name" value="MIDASIN"/>
    <property type="match status" value="1"/>
</dbReference>
<dbReference type="InterPro" id="IPR048617">
    <property type="entry name" value="MDN1_AAA_lid_4"/>
</dbReference>
<sequence length="5347" mass="596755">MSEFAFDASAPLALLLDHIQSGSAFTSDGAGLGQPLRHLVKLGRHHLQHLFAEDVPEFPKRDFEVWYGDLHVEPDNPDDPYPEGAIDDEPDYLLPKGPYGPSYDSFFVPSPSIPGSPTYIDKHTIDLLTSLAKAGTHTSSDRAILLNALSDLLLNPFLTFPIIRDFTPLVPDLVARWRDRHPGVLPTSTAESGMMRGATPTHLRPSQEAPMSPKRDRRGNAVGAMVEPSPSSVRADDNDVVMDTDDAEGQLSFTTSEAVALALCRIGAAFPEIFDFIQLFLTPLSGHTTSLPNLLLPLSSHPHRTVRTLVLRCQQLLRGWTDPLRTGIERRQASATLDPIDLSTDDTETDLELRRQLERDAARVSDMVESGFLGVPADGDVGDSKVVDGSVMVRVDQFWREEHAALVERVEYNGTLAGAIDYLLDTYVRILPTTSTTRSSTAPSSSIHIGPGDLHPSLRTIHRVLLALPPVPTSPRRAPDGPWVEVQGREAVLEGIARGLQEGVPVCVFGGPGVGKTRAVEEVAEKCGVSGDLLKLPLTASTPTTHLLGTHTTDPLDPSRFSFRPGLLQHCMVRGKWILLEDLHSASPEVAQLVKAISERVKPGGVVELDGGQVRVHRGFRMLATATVQAQRLDGLYGMGPWKKVEVPDYRKGDLESLVAGRHPGIASLAALMCTAWEAIVERDSKMGRKASPRDLFRFCKRTEEALRALVGRDLELQDTQRIKIRQAVLKEAVDVFCAPIGDTAERDRTAKALAASIGLVQEAVISPRVPTIAIESDGSITVGRVHLQRSQRRQPGGAQVEADRFAMTPSTSRTMEQIAVAVHLTEPVLLVGETGAGKTTAVQAIAKMCGHKLSVVNLSQQAEASDLLGGYKPVDVRGLAMRARERFQELFERTFPVGGNEAFIRAVGKAVQESDWGKLVKGFRTGYDMALKVISKNLQRDSSRSKRLKGAGTAVHSTGSLQDGAKASRDWSDLEREWTVFASQIEILEGQTRNSKNALLFSFIEGTLPVAIQRGDWILLDEINLASAETLEALSTLLQSSSESILLADRGDTEAISRHPDFRLFACMNPANDVGKRDLPDSLRSRFTELFVDSPDGSFEDLKLITSQYLSEFLVSASDTAITTDVSKFYSKCKELALSDKIYDGSGARITFTLRTLTRMLTFAAQISGTYGLRRGLWEGAVMLFMTQLDDESRIIVEKIAIECFLSGIRNPSAFVSQIPQAPLEKQGSFERFRSFWLERGDVPIMENATEHYVITPSVERNLENLARAVLCKRFPVLIQGPTSSGKTSMIEYLAGKTGHKFVRVNNHEHTDLQEYIGSYVSDDVGKLKFQEGVLVEALRNGHWIVLDELNLAPSDVLEALNRLLDDNRELLIPETGEVVRPHPRFMLFATQNPPGLYGGRKVLSRAFRNRFLELHFADIPENELEEILYRRSRIAPSYAKRLVAVYRELQTRRANTKLFEGRQGFITLRDLFRWAGRNASNYDELAQHGFMILGERARKEEEKVVVKNVLEDIMKVKIEEHSLYSCKNLPVWNDVQRFREMAEPPRSSPEHRHWMLVQGVVWSKPLLRLLTLVQKCLDHNEPVLLVGETGCGKTTICDVISAVSSCPLVTVNCQQHTETSDFLGGQRPLRERERLCEELRSGLNTVLQQHHDFLMHSFKSDANDITRKLMSATLSDLLQMGDTILKSMLEHKDVGDTLKDALFRLQRLTGKCRSLFSWQDGPLIQAMKNGHLFLLDEISLAEDAVLERLNSVLEPGRTILLAEKGGVQTEEVTAVKGFQFLATMNPGGDFGKKELSPALRNRFTEIWVPQIVDVEDLRLIIKDKVDVDAPEINERVADGILGYVGWFGRAVQMPIGAIVSLRDLLAWVQFVNLMARDIGLKSAFEHGGCMVLLDSIPMNPMLGHMGNKKQLEDFKALCAAQLEKVAITVYANMKFTEHENATLQTEPTRSGNLFSVPPFSIPLGSEPLTDPVFAFQAPTTRMNAMRVLRGMQLRKPILLEGSPGVGKTSLIANLSAVTGNRLVRINLSDQTDLMDLFGSDLPVEGGKAGEFAWRDGPFLRAMQDGAWVLLDELNLASQSVLEGLNACLDYRATVYITELDKTFECSSQFRVFAAQNPQQQGGGRKGLPKSFVNRFSQVYIDTLTASDLLTIGTTLHPDFPRTVWEDMIRFNATVHEKTVVEAAFARSGSPWEFNLRDVLRWVELCRRHPGSSPWEFVDIIYTHRMRTRDDRSKLLELVWPFVKRAPPSNVNRLGFQITPTNVIIGDAVLPRNATASFGASAFLDGNFVIPYEYLPEVKTLMKCVEMNWMAIIVGSARTGKTSLVHLLASLTGNTLHEFSMNSSVDTMELLGGFNQVDIVKHKSAFFDHVDKAFEDLLAQTLLHRPEIPPPHLQNALTAWENAKSKFGGPDNSELSMSERQTALRSAICQFLDYLDQFFLCDGGTKAMRTLDLREQLERIVGLEEEDARGVFEWSDGALVRALENGDWILLDNANLCASAVLDRLNSLFEDRGVLVMSERGFVNGQAVKVIKPHQNFRIFLTMDPNNGGEISRAMRNRGIEVALLDDGRFGLFPTSPLNDGETDRHGNGDNELISCKGLGLLGDRPVSVPAEFLTWDSSAAMASLGASYTLRRICGELYPALTVSNLDILYFGASLPLRWLGNGGWSVTYGMSLLSICTYVSRRTYRLRDLCRFIILMKKTSFASSRRESDSYSPLEAGDFLTKLALSRYRESQICSSSLASKAASMNVIQCAFAHHHGYLPIQRLPHVITGQFWALLEELRHISTVESLPSIRSITWNERDTLKHVISRRVLDLDETVVVTRHMKRQFSPQMFPPSLLEKVKKLSTALGSDILDILGLIWSQSAKRVIKNHVNRDLWDRLVSLVARSDANQYSRTEWKALCEAAASIRVLDNNASSQVDRLRSVLTETVEAITTHIDDDNVDSNSKEMQKKDMTMCSIEDLIFAIQEQITMSKLYSSEVSNHDTSIRSLLDRAPSTSRSPVELGAYQELLWETDDKSRMNGGCAFPSSTWIESRCGKFDPPGNPIDIGIWRDIRLTSSRFIWNGAFNADPSLSKGLGYAAIWKRNLCFGSEIALGFLCGDEHATYVSFTEDALGGVSHSHGKIREIFNLVATRTGLSRLRGTGDALECGLEELQKGFAVVGNQGIMHRGLSWVYVGIAFLLAFCPVVPVDPAAETIVRHRLGRAKLARTEDENTTRDVIRRVVPTLLDPIPGENVEALRREVKDATLVLPVRPVPSQMPDLCSDMQNFETELLGPLGPIHSLLKDLPTMRTDKSIELRESLLQQNLLFHATRLRMNYPLYADLTNGLEQAILWIKYGLRLARVAYSSGKMNLSSGKSNAILGLLTFPTTCAVRLEQLNDILTEVHSASEAIRVRRDICIGLLLEVSTFYWTQSPPVRAMGGILTQASKVFETVTSIWLQQEAAQHEKEEKAQEQYKYRMREEHIPSEVDVEHSVIASMLPTFWDSEELTIAKPEDNLFNDDYKEPVFRETQPQKVERLSAEDAMRVVIAHRRLFDNDFPQCNGSDTRTTLIKEAFSLLHRSGMACINDTGVFLSRSKDETTVGGHLFGSHLFEQILSGGYSHHEGEYQEGKPYDFYHDANLKEVFLVKEPLGTLSGKVKVLLESWPEHPALLDIATVAERIENFSLQSPISKFLTGVELLFQKCNMWEEVASRANSVRDSIDSLITLIVRWRKLELHSWRDLFSLQDYKSNCSASKLWFHLYRTLIVVITDSTPPDTIDYKSLVSLLSQLCKESPIGEFSLRLQMLSTFAKQLYHSMTYDGNLRGNESIARIFSIVWNVFQNFKQFQRLVDQAKSDRRGPIEREIQEYVKVASWKDVNSYALMESAMRSHRQLAKFVKRYADILATPASSIIEFSSKETNLIETRPESSSDRLAMIRGAFDKPDDDRTINVDSKSSRRATRLEGHYYTAKSQLQSVQNQATRLGGYAENISLLHSEMRPNSSDGVQQPHSRQIVKNTKSVRRKLLNDLLRGLHAMGLSVRELSSFLKVRDSFALLEQHAPPSEAHMTLFGRIFFGNSGSDITSAWDSINSEYFRTFDALSRFRARIPQAHKDMSPTDLNRMLSLGEHICLLMLRSRGRIALMNHHLVELDGYFASMIELNVEHSSHIVDGLWGRMALDLSKAISDFDAALEQVSVLWKSDLMAVQSSQEAFESDNSYIAFLDLVSSLRSAKESCFSTECSIFSQQCDIEPFISARVINHVTSLENTLETHMDKLVKTSHAFPTRIWKLIEGIIQRVRGAMAKVALDKSSEARVSEGNSSSSKGEVERALRRQREVVMLAIQDILAMDWRTTIKGIADEPPNTDDGPSVTRLDILCEKIAQRLAVAKVASAADGVKRSLSSFHTDSTVAKDWENLSKTLKEEAVWVEYYSRLARQVCGTLITMHANLVTLGANMLSLMNQLIRSGFGVADGDDNPEEGAENQQTTGGLGLGDGDGVKNISNQVEDDEDLEDAKRPEDRQKAQEKDDQADKKDGKNEAVEVDEDFEASYEDVEDQEDNDERKSETEDPDLDERFGDLDPKLSEDIDQRLWGDDPISDEDKEQQQSTGPGAGDPMEDLVASKESKVPQDEQPKSDKGPLNNSEAADDNQEGKESEDEAGEELEGSDINESSPAKDEQMGVKDVNEQDGMSEFDLPDDMQLEEDNGDVEASERTEDKDEKTEEEPGPSHDAPDADVDLKEAGDNLESGETEQDATSQPNVPVPMESGVSRDDEAPGGTGSALPSQQKPDKTEGRPNGEKEESEDAKTANLDSKKLKESLPNSTTDEKLDQRTADRTSDVYLPQHNPDSNAEEWTGQQKRDWSNDVNPNRDLGVAIETWHRRLKEIVRKNQYPVDIADGPSPEDRRMDPDSTFEFVESDGDPTIHDAQVLAGATEEQARQSAQQKFGDPASYESTSADEMDIDESDKVKENPFEDPTPVLQEGRLEASETREGHKSKASDRVDSEINHEGNQNEAKQGEGVEQDDLDDDSGTNAEDVPLDDSGVVEINDYYDYTVKDYDALRRDLEDRFASWRQEGANESNSMQLWKQYERLTQDAALTLSERLRLILEPTVASKLKGDYKTGKRLSMRKIIPYIASGFRKDKIWLRRTKPNKRAYQIMVAIDDSESMADSGAGGLAFESLATISQALRLLEVGEISVVRFGEDVALLHPFEKPFGGQSGAEVVRGMDFKQKKTNVRALLETSLQVMEEARRWNASGSTSTELWQLEIVVSDGVCEDHETLRALVQRALENKILVVFVVVDRRSEQDSIVNMTNVSYTTDKSGRLVLKMDKYVTSFGKAFPYYLVVRDVGTLVGTLATTLQQFFSVITRE</sequence>
<feature type="compositionally biased region" description="Acidic residues" evidence="11">
    <location>
        <begin position="4623"/>
        <end position="4645"/>
    </location>
</feature>
<feature type="compositionally biased region" description="Acidic residues" evidence="11">
    <location>
        <begin position="4667"/>
        <end position="4687"/>
    </location>
</feature>
<evidence type="ECO:0000259" key="12">
    <source>
        <dbReference type="PROSITE" id="PS50234"/>
    </source>
</evidence>
<feature type="compositionally biased region" description="Basic and acidic residues" evidence="11">
    <location>
        <begin position="4802"/>
        <end position="4815"/>
    </location>
</feature>
<feature type="region of interest" description="Disordered" evidence="11">
    <location>
        <begin position="943"/>
        <end position="962"/>
    </location>
</feature>
<feature type="compositionally biased region" description="Basic and acidic residues" evidence="11">
    <location>
        <begin position="4765"/>
        <end position="4777"/>
    </location>
</feature>
<dbReference type="CDD" id="cd00009">
    <property type="entry name" value="AAA"/>
    <property type="match status" value="2"/>
</dbReference>
<evidence type="ECO:0000256" key="7">
    <source>
        <dbReference type="ARBA" id="ARBA00022840"/>
    </source>
</evidence>
<feature type="compositionally biased region" description="Acidic residues" evidence="11">
    <location>
        <begin position="4519"/>
        <end position="4538"/>
    </location>
</feature>
<dbReference type="Gene3D" id="3.40.50.410">
    <property type="entry name" value="von Willebrand factor, type A domain"/>
    <property type="match status" value="1"/>
</dbReference>
<dbReference type="GO" id="GO:0030687">
    <property type="term" value="C:preribosome, large subunit precursor"/>
    <property type="evidence" value="ECO:0007669"/>
    <property type="project" value="TreeGrafter"/>
</dbReference>
<dbReference type="InterPro" id="IPR040848">
    <property type="entry name" value="AAA_lid_7"/>
</dbReference>
<keyword evidence="6 10" id="KW-0547">Nucleotide-binding</keyword>
<dbReference type="PANTHER" id="PTHR48103">
    <property type="entry name" value="MIDASIN-RELATED"/>
    <property type="match status" value="1"/>
</dbReference>
<dbReference type="Proteomes" id="UP000070544">
    <property type="component" value="Unassembled WGS sequence"/>
</dbReference>
<evidence type="ECO:0000256" key="10">
    <source>
        <dbReference type="PIRNR" id="PIRNR010340"/>
    </source>
</evidence>
<dbReference type="Pfam" id="PF07728">
    <property type="entry name" value="AAA_5"/>
    <property type="match status" value="8"/>
</dbReference>
<keyword evidence="13" id="KW-0378">Hydrolase</keyword>
<dbReference type="GO" id="GO:0000027">
    <property type="term" value="P:ribosomal large subunit assembly"/>
    <property type="evidence" value="ECO:0007669"/>
    <property type="project" value="InterPro"/>
</dbReference>
<feature type="compositionally biased region" description="Basic and acidic residues" evidence="11">
    <location>
        <begin position="4688"/>
        <end position="4698"/>
    </location>
</feature>
<evidence type="ECO:0000256" key="11">
    <source>
        <dbReference type="SAM" id="MobiDB-lite"/>
    </source>
</evidence>
<dbReference type="InterPro" id="IPR011704">
    <property type="entry name" value="ATPase_dyneun-rel_AAA"/>
</dbReference>
<evidence type="ECO:0000256" key="8">
    <source>
        <dbReference type="ARBA" id="ARBA00023186"/>
    </source>
</evidence>
<reference evidence="13 14" key="1">
    <citation type="journal article" date="2015" name="Genome Biol. Evol.">
        <title>Phylogenomic analyses indicate that early fungi evolved digesting cell walls of algal ancestors of land plants.</title>
        <authorList>
            <person name="Chang Y."/>
            <person name="Wang S."/>
            <person name="Sekimoto S."/>
            <person name="Aerts A.L."/>
            <person name="Choi C."/>
            <person name="Clum A."/>
            <person name="LaButti K.M."/>
            <person name="Lindquist E.A."/>
            <person name="Yee Ngan C."/>
            <person name="Ohm R.A."/>
            <person name="Salamov A.A."/>
            <person name="Grigoriev I.V."/>
            <person name="Spatafora J.W."/>
            <person name="Berbee M.L."/>
        </authorList>
    </citation>
    <scope>NUCLEOTIDE SEQUENCE [LARGE SCALE GENOMIC DNA]</scope>
    <source>
        <strain evidence="13 14">JEL478</strain>
    </source>
</reference>
<dbReference type="Pfam" id="PF17867">
    <property type="entry name" value="AAA_lid_7"/>
    <property type="match status" value="3"/>
</dbReference>
<evidence type="ECO:0000256" key="1">
    <source>
        <dbReference type="ARBA" id="ARBA00004604"/>
    </source>
</evidence>
<feature type="compositionally biased region" description="Basic and acidic residues" evidence="11">
    <location>
        <begin position="4960"/>
        <end position="4985"/>
    </location>
</feature>
<evidence type="ECO:0000256" key="9">
    <source>
        <dbReference type="ARBA" id="ARBA00023242"/>
    </source>
</evidence>
<dbReference type="InterPro" id="IPR002035">
    <property type="entry name" value="VWF_A"/>
</dbReference>
<accession>A0A139AQL8</accession>
<dbReference type="STRING" id="1344416.A0A139AQL8"/>
<name>A0A139AQL8_GONPJ</name>
<feature type="compositionally biased region" description="Basic and acidic residues" evidence="11">
    <location>
        <begin position="4598"/>
        <end position="4615"/>
    </location>
</feature>
<dbReference type="InterPro" id="IPR036465">
    <property type="entry name" value="vWFA_dom_sf"/>
</dbReference>
<dbReference type="InterPro" id="IPR027417">
    <property type="entry name" value="P-loop_NTPase"/>
</dbReference>
<keyword evidence="8 10" id="KW-0143">Chaperone</keyword>
<evidence type="ECO:0000313" key="14">
    <source>
        <dbReference type="Proteomes" id="UP000070544"/>
    </source>
</evidence>
<dbReference type="EMBL" id="KQ965740">
    <property type="protein sequence ID" value="KXS18954.1"/>
    <property type="molecule type" value="Genomic_DNA"/>
</dbReference>
<keyword evidence="14" id="KW-1185">Reference proteome</keyword>
<evidence type="ECO:0000256" key="4">
    <source>
        <dbReference type="ARBA" id="ARBA00017143"/>
    </source>
</evidence>
<feature type="region of interest" description="Disordered" evidence="11">
    <location>
        <begin position="4449"/>
        <end position="4847"/>
    </location>
</feature>
<dbReference type="InterPro" id="IPR041190">
    <property type="entry name" value="Midasin_AAA_lid_5"/>
</dbReference>
<feature type="region of interest" description="Disordered" evidence="11">
    <location>
        <begin position="4870"/>
        <end position="5017"/>
    </location>
</feature>
<dbReference type="GO" id="GO:0000055">
    <property type="term" value="P:ribosomal large subunit export from nucleus"/>
    <property type="evidence" value="ECO:0007669"/>
    <property type="project" value="TreeGrafter"/>
</dbReference>
<feature type="compositionally biased region" description="Acidic residues" evidence="11">
    <location>
        <begin position="4451"/>
        <end position="4460"/>
    </location>
</feature>
<proteinExistence type="inferred from homology"/>
<evidence type="ECO:0000256" key="2">
    <source>
        <dbReference type="ARBA" id="ARBA00004642"/>
    </source>
</evidence>
<dbReference type="Pfam" id="PF17865">
    <property type="entry name" value="AAA_lid_5"/>
    <property type="match status" value="1"/>
</dbReference>
<feature type="compositionally biased region" description="Basic and acidic residues" evidence="11">
    <location>
        <begin position="4539"/>
        <end position="4571"/>
    </location>
</feature>
<feature type="compositionally biased region" description="Acidic residues" evidence="11">
    <location>
        <begin position="4998"/>
        <end position="5007"/>
    </location>
</feature>
<dbReference type="InterPro" id="IPR012099">
    <property type="entry name" value="Midasin"/>
</dbReference>
<keyword evidence="5" id="KW-0597">Phosphoprotein</keyword>
<comment type="subcellular location">
    <subcellularLocation>
        <location evidence="1">Nucleus</location>
        <location evidence="1">Nucleolus</location>
    </subcellularLocation>
    <subcellularLocation>
        <location evidence="2">Nucleus</location>
        <location evidence="2">Nucleoplasm</location>
    </subcellularLocation>
</comment>
<dbReference type="Pfam" id="PF21108">
    <property type="entry name" value="MDN1_4th"/>
    <property type="match status" value="1"/>
</dbReference>
<evidence type="ECO:0000256" key="5">
    <source>
        <dbReference type="ARBA" id="ARBA00022553"/>
    </source>
</evidence>
<dbReference type="SUPFAM" id="SSF52540">
    <property type="entry name" value="P-loop containing nucleoside triphosphate hydrolases"/>
    <property type="match status" value="6"/>
</dbReference>
<protein>
    <recommendedName>
        <fullName evidence="4 10">Midasin</fullName>
    </recommendedName>
</protein>
<dbReference type="GO" id="GO:0005654">
    <property type="term" value="C:nucleoplasm"/>
    <property type="evidence" value="ECO:0007669"/>
    <property type="project" value="UniProtKB-SubCell"/>
</dbReference>
<dbReference type="FunFam" id="3.40.50.300:FF:001368">
    <property type="entry name" value="Midasin"/>
    <property type="match status" value="1"/>
</dbReference>
<dbReference type="Gene3D" id="3.40.50.300">
    <property type="entry name" value="P-loop containing nucleotide triphosphate hydrolases"/>
    <property type="match status" value="8"/>
</dbReference>
<feature type="region of interest" description="Disordered" evidence="11">
    <location>
        <begin position="185"/>
        <end position="239"/>
    </location>
</feature>
<gene>
    <name evidence="13" type="ORF">M427DRAFT_143597</name>
</gene>
<dbReference type="GO" id="GO:0005524">
    <property type="term" value="F:ATP binding"/>
    <property type="evidence" value="ECO:0007669"/>
    <property type="project" value="UniProtKB-KW"/>
</dbReference>
<keyword evidence="9 10" id="KW-0539">Nucleus</keyword>
<dbReference type="OrthoDB" id="5186at2759"/>
<feature type="compositionally biased region" description="Basic and acidic residues" evidence="11">
    <location>
        <begin position="4704"/>
        <end position="4720"/>
    </location>
</feature>
<comment type="similarity">
    <text evidence="3 10">Belongs to the midasin family.</text>
</comment>
<feature type="domain" description="VWFA" evidence="12">
    <location>
        <begin position="5134"/>
        <end position="5344"/>
    </location>
</feature>
<dbReference type="SUPFAM" id="SSF53300">
    <property type="entry name" value="vWA-like"/>
    <property type="match status" value="1"/>
</dbReference>
<comment type="function">
    <text evidence="10">Nuclear chaperone required for maturation and nuclear export of pre-60S ribosome subunits.</text>
</comment>
<dbReference type="GO" id="GO:0005730">
    <property type="term" value="C:nucleolus"/>
    <property type="evidence" value="ECO:0007669"/>
    <property type="project" value="UniProtKB-SubCell"/>
</dbReference>
<keyword evidence="7 10" id="KW-0067">ATP-binding</keyword>
<evidence type="ECO:0000313" key="13">
    <source>
        <dbReference type="EMBL" id="KXS18954.1"/>
    </source>
</evidence>
<dbReference type="PROSITE" id="PS50234">
    <property type="entry name" value="VWFA"/>
    <property type="match status" value="1"/>
</dbReference>
<dbReference type="GO" id="GO:0016887">
    <property type="term" value="F:ATP hydrolysis activity"/>
    <property type="evidence" value="ECO:0007669"/>
    <property type="project" value="InterPro"/>
</dbReference>
<dbReference type="OMA" id="ILEQWHR"/>
<evidence type="ECO:0000256" key="6">
    <source>
        <dbReference type="ARBA" id="ARBA00022741"/>
    </source>
</evidence>
<dbReference type="PIRSF" id="PIRSF010340">
    <property type="entry name" value="Midasin"/>
    <property type="match status" value="1"/>
</dbReference>
<dbReference type="FunFam" id="3.40.50.300:FF:000712">
    <property type="entry name" value="Midasin"/>
    <property type="match status" value="1"/>
</dbReference>
<feature type="compositionally biased region" description="Basic and acidic residues" evidence="11">
    <location>
        <begin position="4651"/>
        <end position="4663"/>
    </location>
</feature>
<feature type="compositionally biased region" description="Basic and acidic residues" evidence="11">
    <location>
        <begin position="4492"/>
        <end position="4518"/>
    </location>
</feature>
<organism evidence="13 14">
    <name type="scientific">Gonapodya prolifera (strain JEL478)</name>
    <name type="common">Monoblepharis prolifera</name>
    <dbReference type="NCBI Taxonomy" id="1344416"/>
    <lineage>
        <taxon>Eukaryota</taxon>
        <taxon>Fungi</taxon>
        <taxon>Fungi incertae sedis</taxon>
        <taxon>Chytridiomycota</taxon>
        <taxon>Chytridiomycota incertae sedis</taxon>
        <taxon>Monoblepharidomycetes</taxon>
        <taxon>Monoblepharidales</taxon>
        <taxon>Gonapodyaceae</taxon>
        <taxon>Gonapodya</taxon>
    </lineage>
</organism>
<dbReference type="SMART" id="SM00382">
    <property type="entry name" value="AAA"/>
    <property type="match status" value="6"/>
</dbReference>
<evidence type="ECO:0000256" key="3">
    <source>
        <dbReference type="ARBA" id="ARBA00007188"/>
    </source>
</evidence>